<feature type="domain" description="Flp pilus assembly protein RcpC/CpaB" evidence="3">
    <location>
        <begin position="117"/>
        <end position="217"/>
    </location>
</feature>
<evidence type="ECO:0000313" key="4">
    <source>
        <dbReference type="EMBL" id="TKF25556.1"/>
    </source>
</evidence>
<evidence type="ECO:0000259" key="3">
    <source>
        <dbReference type="Pfam" id="PF16976"/>
    </source>
</evidence>
<keyword evidence="2" id="KW-0472">Membrane</keyword>
<dbReference type="Pfam" id="PF16976">
    <property type="entry name" value="RcpC"/>
    <property type="match status" value="1"/>
</dbReference>
<gene>
    <name evidence="4" type="primary">cpaB</name>
    <name evidence="4" type="ORF">FCV52_11550</name>
</gene>
<dbReference type="NCBIfam" id="TIGR03177">
    <property type="entry name" value="pilus_cpaB"/>
    <property type="match status" value="1"/>
</dbReference>
<name>A0A4U1YYA6_9VIBR</name>
<evidence type="ECO:0000313" key="5">
    <source>
        <dbReference type="Proteomes" id="UP000305234"/>
    </source>
</evidence>
<proteinExistence type="predicted"/>
<dbReference type="AlphaFoldDB" id="A0A4U1YYA6"/>
<dbReference type="InterPro" id="IPR017592">
    <property type="entry name" value="Pilus_assmbl_Flp-typ_CpaB"/>
</dbReference>
<protein>
    <submittedName>
        <fullName evidence="4">Flp pilus assembly protein CpaB</fullName>
    </submittedName>
</protein>
<reference evidence="4 5" key="1">
    <citation type="submission" date="2019-04" db="EMBL/GenBank/DDBJ databases">
        <title>A reverse ecology approach based on a biological definition of microbial populations.</title>
        <authorList>
            <person name="Arevalo P."/>
            <person name="Vaninsberghe D."/>
            <person name="Elsherbini J."/>
            <person name="Gore J."/>
            <person name="Polz M."/>
        </authorList>
    </citation>
    <scope>NUCLEOTIDE SEQUENCE [LARGE SCALE GENOMIC DNA]</scope>
    <source>
        <strain evidence="4 5">10N.261.46.E4</strain>
    </source>
</reference>
<comment type="caution">
    <text evidence="4">The sequence shown here is derived from an EMBL/GenBank/DDBJ whole genome shotgun (WGS) entry which is preliminary data.</text>
</comment>
<feature type="transmembrane region" description="Helical" evidence="2">
    <location>
        <begin position="9"/>
        <end position="33"/>
    </location>
</feature>
<sequence length="305" mass="33866">MNMTLNKVAVLKLASVAFLALAIILVFVGMFSIQEPAPQQPKAAPTLYSVWAFDEPQNHGTMISADMFKQVTTTQLDQRYVLKKRLAVGRRLSKSVEKGDYLTYDLFATIRPMIDDLELNQRAVAIRADEVLTVGGYIQPGDHVDVMLLLKPNRESGTTTTARKIASNLKVLAVGDLQFGTESEDRENHAKSVVLSVYMDLAPTILLADSSGELRLAAVGSKELTNEKTNDFQPRSLLHTVSLRSQPSEGTKTTSVAELRQFLPPRKKVEKASKPKPTRQHAPQRVRYVELIQGDERSVVKVPQQ</sequence>
<dbReference type="Proteomes" id="UP000305234">
    <property type="component" value="Unassembled WGS sequence"/>
</dbReference>
<dbReference type="RefSeq" id="WP_136998107.1">
    <property type="nucleotide sequence ID" value="NZ_JBFRJO010000005.1"/>
</dbReference>
<dbReference type="InterPro" id="IPR031571">
    <property type="entry name" value="RcpC_dom"/>
</dbReference>
<organism evidence="4 5">
    <name type="scientific">Vibrio kanaloae</name>
    <dbReference type="NCBI Taxonomy" id="170673"/>
    <lineage>
        <taxon>Bacteria</taxon>
        <taxon>Pseudomonadati</taxon>
        <taxon>Pseudomonadota</taxon>
        <taxon>Gammaproteobacteria</taxon>
        <taxon>Vibrionales</taxon>
        <taxon>Vibrionaceae</taxon>
        <taxon>Vibrio</taxon>
    </lineage>
</organism>
<dbReference type="EMBL" id="SYUW01000029">
    <property type="protein sequence ID" value="TKF25556.1"/>
    <property type="molecule type" value="Genomic_DNA"/>
</dbReference>
<keyword evidence="2" id="KW-0812">Transmembrane</keyword>
<accession>A0A4U1YYA6</accession>
<evidence type="ECO:0000256" key="1">
    <source>
        <dbReference type="SAM" id="MobiDB-lite"/>
    </source>
</evidence>
<feature type="compositionally biased region" description="Basic residues" evidence="1">
    <location>
        <begin position="265"/>
        <end position="284"/>
    </location>
</feature>
<feature type="region of interest" description="Disordered" evidence="1">
    <location>
        <begin position="262"/>
        <end position="287"/>
    </location>
</feature>
<keyword evidence="2" id="KW-1133">Transmembrane helix</keyword>
<evidence type="ECO:0000256" key="2">
    <source>
        <dbReference type="SAM" id="Phobius"/>
    </source>
</evidence>